<dbReference type="RefSeq" id="WP_039400389.1">
    <property type="nucleotide sequence ID" value="NZ_JTDK01000012.1"/>
</dbReference>
<feature type="transmembrane region" description="Helical" evidence="5">
    <location>
        <begin position="145"/>
        <end position="167"/>
    </location>
</feature>
<evidence type="ECO:0000256" key="4">
    <source>
        <dbReference type="ARBA" id="ARBA00023136"/>
    </source>
</evidence>
<evidence type="ECO:0000256" key="2">
    <source>
        <dbReference type="ARBA" id="ARBA00022692"/>
    </source>
</evidence>
<dbReference type="Proteomes" id="UP000031030">
    <property type="component" value="Unassembled WGS sequence"/>
</dbReference>
<organism evidence="7 8">
    <name type="scientific">Microbacterium mangrovi</name>
    <dbReference type="NCBI Taxonomy" id="1348253"/>
    <lineage>
        <taxon>Bacteria</taxon>
        <taxon>Bacillati</taxon>
        <taxon>Actinomycetota</taxon>
        <taxon>Actinomycetes</taxon>
        <taxon>Micrococcales</taxon>
        <taxon>Microbacteriaceae</taxon>
        <taxon>Microbacterium</taxon>
    </lineage>
</organism>
<feature type="transmembrane region" description="Helical" evidence="5">
    <location>
        <begin position="111"/>
        <end position="133"/>
    </location>
</feature>
<evidence type="ECO:0000256" key="5">
    <source>
        <dbReference type="SAM" id="Phobius"/>
    </source>
</evidence>
<dbReference type="PROSITE" id="PS50850">
    <property type="entry name" value="MFS"/>
    <property type="match status" value="1"/>
</dbReference>
<dbReference type="InterPro" id="IPR036259">
    <property type="entry name" value="MFS_trans_sf"/>
</dbReference>
<evidence type="ECO:0000259" key="6">
    <source>
        <dbReference type="PROSITE" id="PS50850"/>
    </source>
</evidence>
<protein>
    <submittedName>
        <fullName evidence="7">Major facilitator transporter</fullName>
    </submittedName>
</protein>
<feature type="transmembrane region" description="Helical" evidence="5">
    <location>
        <begin position="368"/>
        <end position="386"/>
    </location>
</feature>
<feature type="transmembrane region" description="Helical" evidence="5">
    <location>
        <begin position="216"/>
        <end position="235"/>
    </location>
</feature>
<feature type="transmembrane region" description="Helical" evidence="5">
    <location>
        <begin position="436"/>
        <end position="458"/>
    </location>
</feature>
<dbReference type="OrthoDB" id="9778875at2"/>
<dbReference type="EMBL" id="JTDK01000012">
    <property type="protein sequence ID" value="KHK96859.1"/>
    <property type="molecule type" value="Genomic_DNA"/>
</dbReference>
<dbReference type="AlphaFoldDB" id="A0A0B2A529"/>
<reference evidence="7 8" key="1">
    <citation type="submission" date="2014-11" db="EMBL/GenBank/DDBJ databases">
        <title>Genome sequence of Microbacterium mangrovi MUSC 115(T).</title>
        <authorList>
            <person name="Lee L.-H."/>
        </authorList>
    </citation>
    <scope>NUCLEOTIDE SEQUENCE [LARGE SCALE GENOMIC DNA]</scope>
    <source>
        <strain evidence="7 8">MUSC 115</strain>
    </source>
</reference>
<feature type="transmembrane region" description="Helical" evidence="5">
    <location>
        <begin position="309"/>
        <end position="326"/>
    </location>
</feature>
<dbReference type="PANTHER" id="PTHR23501:SF154">
    <property type="entry name" value="MULTIDRUG-EFFLUX TRANSPORTER RV1634-RELATED"/>
    <property type="match status" value="1"/>
</dbReference>
<feature type="transmembrane region" description="Helical" evidence="5">
    <location>
        <begin position="342"/>
        <end position="362"/>
    </location>
</feature>
<feature type="transmembrane region" description="Helical" evidence="5">
    <location>
        <begin position="276"/>
        <end position="297"/>
    </location>
</feature>
<evidence type="ECO:0000256" key="1">
    <source>
        <dbReference type="ARBA" id="ARBA00004651"/>
    </source>
</evidence>
<dbReference type="GO" id="GO:0005886">
    <property type="term" value="C:plasma membrane"/>
    <property type="evidence" value="ECO:0007669"/>
    <property type="project" value="UniProtKB-SubCell"/>
</dbReference>
<feature type="transmembrane region" description="Helical" evidence="5">
    <location>
        <begin position="19"/>
        <end position="48"/>
    </location>
</feature>
<feature type="transmembrane region" description="Helical" evidence="5">
    <location>
        <begin position="54"/>
        <end position="78"/>
    </location>
</feature>
<gene>
    <name evidence="7" type="ORF">LK09_13475</name>
</gene>
<feature type="transmembrane region" description="Helical" evidence="5">
    <location>
        <begin position="407"/>
        <end position="430"/>
    </location>
</feature>
<proteinExistence type="predicted"/>
<dbReference type="SUPFAM" id="SSF103473">
    <property type="entry name" value="MFS general substrate transporter"/>
    <property type="match status" value="1"/>
</dbReference>
<name>A0A0B2A529_9MICO</name>
<dbReference type="InterPro" id="IPR011701">
    <property type="entry name" value="MFS"/>
</dbReference>
<evidence type="ECO:0000256" key="3">
    <source>
        <dbReference type="ARBA" id="ARBA00022989"/>
    </source>
</evidence>
<feature type="transmembrane region" description="Helical" evidence="5">
    <location>
        <begin position="173"/>
        <end position="195"/>
    </location>
</feature>
<comment type="caution">
    <text evidence="7">The sequence shown here is derived from an EMBL/GenBank/DDBJ whole genome shotgun (WGS) entry which is preliminary data.</text>
</comment>
<keyword evidence="2 5" id="KW-0812">Transmembrane</keyword>
<dbReference type="Pfam" id="PF07690">
    <property type="entry name" value="MFS_1"/>
    <property type="match status" value="1"/>
</dbReference>
<feature type="transmembrane region" description="Helical" evidence="5">
    <location>
        <begin position="241"/>
        <end position="264"/>
    </location>
</feature>
<dbReference type="Gene3D" id="1.20.1250.20">
    <property type="entry name" value="MFS general substrate transporter like domains"/>
    <property type="match status" value="2"/>
</dbReference>
<keyword evidence="3 5" id="KW-1133">Transmembrane helix</keyword>
<dbReference type="PANTHER" id="PTHR23501">
    <property type="entry name" value="MAJOR FACILITATOR SUPERFAMILY"/>
    <property type="match status" value="1"/>
</dbReference>
<accession>A0A0B2A529</accession>
<sequence>MTAPEATGEHSASIWSPRFLWVTLGSTALVFLAAIESLAVTTVMPVISTELNGAALYAAAFSGTLATSVIGMVAAGVLSDRMNPLVPLTASVVLFVAGLLVAGFAPSMLVLVIGRLLQGFGVGGQVVTLYVVVARVYPSLLHGRLFAVFAAAWIVPSFVGPFAAGLVAQSVGWRWVFLGVAGLTAAAYVAVVIPLRGLDLHPSAEDAAAARAASAGGRLWCAVGVAAGALGLTLAGETRDVAPWLPAVVAAVALAVVLLTALPLLPRGTLRARRGLPSVVLMRAVIAGALFGSEVYIPYLLVDVYGFDPAWAGLALTASAITWWAASEVQGRVGERLGSTRIAVYGSTGLAVATAAATATALWHLPPAVLITGWAFAGAGMGLMYPRLSVLTLRYSTPQNQGFNSSALSIFDAVGSSSATAIMGILFTALPAVVGFPAVFALALALALFAFVPGLRLVTEGAVADR</sequence>
<dbReference type="STRING" id="1348253.LK09_13475"/>
<evidence type="ECO:0000313" key="8">
    <source>
        <dbReference type="Proteomes" id="UP000031030"/>
    </source>
</evidence>
<keyword evidence="4 5" id="KW-0472">Membrane</keyword>
<keyword evidence="8" id="KW-1185">Reference proteome</keyword>
<feature type="domain" description="Major facilitator superfamily (MFS) profile" evidence="6">
    <location>
        <begin position="22"/>
        <end position="462"/>
    </location>
</feature>
<comment type="subcellular location">
    <subcellularLocation>
        <location evidence="1">Cell membrane</location>
        <topology evidence="1">Multi-pass membrane protein</topology>
    </subcellularLocation>
</comment>
<dbReference type="InterPro" id="IPR020846">
    <property type="entry name" value="MFS_dom"/>
</dbReference>
<feature type="transmembrane region" description="Helical" evidence="5">
    <location>
        <begin position="85"/>
        <end position="105"/>
    </location>
</feature>
<dbReference type="GO" id="GO:0022857">
    <property type="term" value="F:transmembrane transporter activity"/>
    <property type="evidence" value="ECO:0007669"/>
    <property type="project" value="InterPro"/>
</dbReference>
<evidence type="ECO:0000313" key="7">
    <source>
        <dbReference type="EMBL" id="KHK96859.1"/>
    </source>
</evidence>